<protein>
    <submittedName>
        <fullName evidence="1">Uncharacterized protein</fullName>
    </submittedName>
</protein>
<comment type="caution">
    <text evidence="1">The sequence shown here is derived from an EMBL/GenBank/DDBJ whole genome shotgun (WGS) entry which is preliminary data.</text>
</comment>
<accession>A0ACB9QH89</accession>
<organism evidence="1 2">
    <name type="scientific">Melastoma candidum</name>
    <dbReference type="NCBI Taxonomy" id="119954"/>
    <lineage>
        <taxon>Eukaryota</taxon>
        <taxon>Viridiplantae</taxon>
        <taxon>Streptophyta</taxon>
        <taxon>Embryophyta</taxon>
        <taxon>Tracheophyta</taxon>
        <taxon>Spermatophyta</taxon>
        <taxon>Magnoliopsida</taxon>
        <taxon>eudicotyledons</taxon>
        <taxon>Gunneridae</taxon>
        <taxon>Pentapetalae</taxon>
        <taxon>rosids</taxon>
        <taxon>malvids</taxon>
        <taxon>Myrtales</taxon>
        <taxon>Melastomataceae</taxon>
        <taxon>Melastomatoideae</taxon>
        <taxon>Melastomateae</taxon>
        <taxon>Melastoma</taxon>
    </lineage>
</organism>
<dbReference type="EMBL" id="CM042885">
    <property type="protein sequence ID" value="KAI4365439.1"/>
    <property type="molecule type" value="Genomic_DNA"/>
</dbReference>
<proteinExistence type="predicted"/>
<reference evidence="2" key="1">
    <citation type="journal article" date="2023" name="Front. Plant Sci.">
        <title>Chromosomal-level genome assembly of Melastoma candidum provides insights into trichome evolution.</title>
        <authorList>
            <person name="Zhong Y."/>
            <person name="Wu W."/>
            <person name="Sun C."/>
            <person name="Zou P."/>
            <person name="Liu Y."/>
            <person name="Dai S."/>
            <person name="Zhou R."/>
        </authorList>
    </citation>
    <scope>NUCLEOTIDE SEQUENCE [LARGE SCALE GENOMIC DNA]</scope>
</reference>
<dbReference type="Proteomes" id="UP001057402">
    <property type="component" value="Chromosome 6"/>
</dbReference>
<evidence type="ECO:0000313" key="2">
    <source>
        <dbReference type="Proteomes" id="UP001057402"/>
    </source>
</evidence>
<sequence>MRIRKRSVPLPFSSVSPVPLSDPLFLNWEDLPPVQSTTNSSSSSSSIPAYVSDPPPKEEVSADHFPISKESRDDGMAIPSDGGGVPVVSIHYNHSRAPVDVGKSTSGSSPLVDSASLANEASATGQKKKRLSLGSEVDGNKNKMEKMMKASSSGNNSRRRGGSGGEAVGSTGTAITEGSGCSRVNGRGWRCGKQTRAGFSLCEHHLSSARLRSTKNARSRSTVSVTEASGKGDERREAVHHPTGSDPKPMLPLSLKEGSTISYDTETEDDNEGDDSAAKGKRKMRSVSSLLGQVPNNGDNAHPSDRLP</sequence>
<keyword evidence="2" id="KW-1185">Reference proteome</keyword>
<evidence type="ECO:0000313" key="1">
    <source>
        <dbReference type="EMBL" id="KAI4365439.1"/>
    </source>
</evidence>
<name>A0ACB9QH89_9MYRT</name>
<gene>
    <name evidence="1" type="ORF">MLD38_021423</name>
</gene>